<dbReference type="Gene3D" id="2.60.120.10">
    <property type="entry name" value="Jelly Rolls"/>
    <property type="match status" value="2"/>
</dbReference>
<dbReference type="InterPro" id="IPR016305">
    <property type="entry name" value="Mannose-6-P_Isomerase"/>
</dbReference>
<dbReference type="InterPro" id="IPR011051">
    <property type="entry name" value="RmlC_Cupin_sf"/>
</dbReference>
<dbReference type="GO" id="GO:0009298">
    <property type="term" value="P:GDP-mannose biosynthetic process"/>
    <property type="evidence" value="ECO:0007669"/>
    <property type="project" value="InterPro"/>
</dbReference>
<dbReference type="GO" id="GO:0005829">
    <property type="term" value="C:cytosol"/>
    <property type="evidence" value="ECO:0007669"/>
    <property type="project" value="TreeGrafter"/>
</dbReference>
<keyword evidence="6 9" id="KW-0862">Zinc</keyword>
<dbReference type="GO" id="GO:0008270">
    <property type="term" value="F:zinc ion binding"/>
    <property type="evidence" value="ECO:0007669"/>
    <property type="project" value="InterPro"/>
</dbReference>
<dbReference type="GO" id="GO:0005975">
    <property type="term" value="P:carbohydrate metabolic process"/>
    <property type="evidence" value="ECO:0007669"/>
    <property type="project" value="InterPro"/>
</dbReference>
<dbReference type="NCBIfam" id="TIGR00218">
    <property type="entry name" value="manA"/>
    <property type="match status" value="1"/>
</dbReference>
<dbReference type="PANTHER" id="PTHR10309">
    <property type="entry name" value="MANNOSE-6-PHOSPHATE ISOMERASE"/>
    <property type="match status" value="1"/>
</dbReference>
<dbReference type="OrthoDB" id="6605218at2759"/>
<evidence type="ECO:0000256" key="3">
    <source>
        <dbReference type="ARBA" id="ARBA00010772"/>
    </source>
</evidence>
<feature type="binding site" evidence="9">
    <location>
        <position position="162"/>
    </location>
    <ligand>
        <name>Zn(2+)</name>
        <dbReference type="ChEBI" id="CHEBI:29105"/>
    </ligand>
</feature>
<evidence type="ECO:0000256" key="2">
    <source>
        <dbReference type="ARBA" id="ARBA00004666"/>
    </source>
</evidence>
<evidence type="ECO:0000256" key="1">
    <source>
        <dbReference type="ARBA" id="ARBA00000757"/>
    </source>
</evidence>
<evidence type="ECO:0000256" key="4">
    <source>
        <dbReference type="ARBA" id="ARBA00011956"/>
    </source>
</evidence>
<protein>
    <recommendedName>
        <fullName evidence="4">mannose-6-phosphate isomerase</fullName>
        <ecNumber evidence="4">5.3.1.8</ecNumber>
    </recommendedName>
</protein>
<comment type="caution">
    <text evidence="12">The sequence shown here is derived from an EMBL/GenBank/DDBJ whole genome shotgun (WGS) entry which is preliminary data.</text>
</comment>
<keyword evidence="5 9" id="KW-0479">Metal-binding</keyword>
<dbReference type="PRINTS" id="PR00714">
    <property type="entry name" value="MAN6PISMRASE"/>
</dbReference>
<evidence type="ECO:0000256" key="9">
    <source>
        <dbReference type="PIRSR" id="PIRSR001480-2"/>
    </source>
</evidence>
<reference evidence="12" key="1">
    <citation type="submission" date="2021-08" db="EMBL/GenBank/DDBJ databases">
        <title>WGS assembly of Ceratopteris richardii.</title>
        <authorList>
            <person name="Marchant D.B."/>
            <person name="Chen G."/>
            <person name="Jenkins J."/>
            <person name="Shu S."/>
            <person name="Leebens-Mack J."/>
            <person name="Grimwood J."/>
            <person name="Schmutz J."/>
            <person name="Soltis P."/>
            <person name="Soltis D."/>
            <person name="Chen Z.-H."/>
        </authorList>
    </citation>
    <scope>NUCLEOTIDE SEQUENCE</scope>
    <source>
        <strain evidence="12">Whitten #5841</strain>
        <tissue evidence="12">Leaf</tissue>
    </source>
</reference>
<dbReference type="Proteomes" id="UP000825935">
    <property type="component" value="Chromosome 20"/>
</dbReference>
<dbReference type="InterPro" id="IPR046457">
    <property type="entry name" value="PMI_typeI_cat"/>
</dbReference>
<name>A0A8T2SFW9_CERRI</name>
<dbReference type="SUPFAM" id="SSF51182">
    <property type="entry name" value="RmlC-like cupins"/>
    <property type="match status" value="1"/>
</dbReference>
<keyword evidence="7" id="KW-0413">Isomerase</keyword>
<evidence type="ECO:0000313" key="12">
    <source>
        <dbReference type="EMBL" id="KAH7331392.1"/>
    </source>
</evidence>
<dbReference type="EC" id="5.3.1.8" evidence="4"/>
<evidence type="ECO:0000259" key="10">
    <source>
        <dbReference type="Pfam" id="PF20511"/>
    </source>
</evidence>
<dbReference type="PANTHER" id="PTHR10309:SF0">
    <property type="entry name" value="MANNOSE-6-PHOSPHATE ISOMERASE"/>
    <property type="match status" value="1"/>
</dbReference>
<dbReference type="Pfam" id="PF20511">
    <property type="entry name" value="PMI_typeI_cat"/>
    <property type="match status" value="1"/>
</dbReference>
<dbReference type="PROSITE" id="PS00965">
    <property type="entry name" value="PMI_I_1"/>
    <property type="match status" value="1"/>
</dbReference>
<evidence type="ECO:0000259" key="11">
    <source>
        <dbReference type="Pfam" id="PF20512"/>
    </source>
</evidence>
<feature type="binding site" evidence="9">
    <location>
        <position position="137"/>
    </location>
    <ligand>
        <name>Zn(2+)</name>
        <dbReference type="ChEBI" id="CHEBI:29105"/>
    </ligand>
</feature>
<sequence>MTLIKQNASENRRRALRLQCKVQNYDWGLKGSQSEVGRLYALQSNELLDEETPYAELWIGTHGSGPSYVLLPGDINDDYSNNCTDVRAQPFGIMLLKDWLCKNPYALGEKVVRRWGTDLPFLFKVLSVSKALSIQAHPDKKLAKQLHQLQPNIYKDANHKPEMALAISSFEALCGFVSPQEMKCVIEDVPELHSLLGESVAKVLISIALCHLNKEVAKVALRAAFTAIMAASEDEIKAVLYQIIFRLLNERQERTLSKKEQLVLRLAEQYPGDVGVLSAFFLNYVRLSPGEALYLDANEPHAYIAGECVECMATSDNVVRAGLTTKYRDTQTLCAMLSYKQGRPQVLSGVPVYPYTKRYSPPFEEFEVDASIVPTGHSLSLPANCGPSVLLVLEGCGTMYQVFGSNKHVTEVKRGDTYFIPAGIKLDIVSDSGGNPEVDALHLYRAGVNSDIFST</sequence>
<feature type="binding site" evidence="9">
    <location>
        <position position="301"/>
    </location>
    <ligand>
        <name>Zn(2+)</name>
        <dbReference type="ChEBI" id="CHEBI:29105"/>
    </ligand>
</feature>
<proteinExistence type="inferred from homology"/>
<evidence type="ECO:0000256" key="5">
    <source>
        <dbReference type="ARBA" id="ARBA00022723"/>
    </source>
</evidence>
<dbReference type="OMA" id="DIGLFCG"/>
<comment type="catalytic activity">
    <reaction evidence="1">
        <text>D-mannose 6-phosphate = D-fructose 6-phosphate</text>
        <dbReference type="Rhea" id="RHEA:12356"/>
        <dbReference type="ChEBI" id="CHEBI:58735"/>
        <dbReference type="ChEBI" id="CHEBI:61527"/>
        <dbReference type="EC" id="5.3.1.8"/>
    </reaction>
</comment>
<evidence type="ECO:0000256" key="8">
    <source>
        <dbReference type="PIRSR" id="PIRSR001480-1"/>
    </source>
</evidence>
<dbReference type="PIRSF" id="PIRSF001480">
    <property type="entry name" value="Mannose-6-phosphate_isomerase"/>
    <property type="match status" value="1"/>
</dbReference>
<dbReference type="CDD" id="cd07011">
    <property type="entry name" value="cupin_PMI_type_I_N"/>
    <property type="match status" value="1"/>
</dbReference>
<keyword evidence="13" id="KW-1185">Reference proteome</keyword>
<dbReference type="InterPro" id="IPR001250">
    <property type="entry name" value="Man6P_Isoase-1"/>
</dbReference>
<organism evidence="12 13">
    <name type="scientific">Ceratopteris richardii</name>
    <name type="common">Triangle waterfern</name>
    <dbReference type="NCBI Taxonomy" id="49495"/>
    <lineage>
        <taxon>Eukaryota</taxon>
        <taxon>Viridiplantae</taxon>
        <taxon>Streptophyta</taxon>
        <taxon>Embryophyta</taxon>
        <taxon>Tracheophyta</taxon>
        <taxon>Polypodiopsida</taxon>
        <taxon>Polypodiidae</taxon>
        <taxon>Polypodiales</taxon>
        <taxon>Pteridineae</taxon>
        <taxon>Pteridaceae</taxon>
        <taxon>Parkerioideae</taxon>
        <taxon>Ceratopteris</taxon>
    </lineage>
</organism>
<dbReference type="Gene3D" id="1.10.441.10">
    <property type="entry name" value="Phosphomannose Isomerase, domain 2"/>
    <property type="match status" value="1"/>
</dbReference>
<dbReference type="InterPro" id="IPR018050">
    <property type="entry name" value="Pmannose_isomerase-type1_CS"/>
</dbReference>
<dbReference type="GO" id="GO:0004476">
    <property type="term" value="F:mannose-6-phosphate isomerase activity"/>
    <property type="evidence" value="ECO:0007669"/>
    <property type="project" value="UniProtKB-EC"/>
</dbReference>
<evidence type="ECO:0000256" key="6">
    <source>
        <dbReference type="ARBA" id="ARBA00022833"/>
    </source>
</evidence>
<comment type="similarity">
    <text evidence="3">Belongs to the mannose-6-phosphate isomerase type 1 family.</text>
</comment>
<comment type="cofactor">
    <cofactor evidence="9">
        <name>Zn(2+)</name>
        <dbReference type="ChEBI" id="CHEBI:29105"/>
    </cofactor>
    <text evidence="9">Binds 1 zinc ion per subunit.</text>
</comment>
<feature type="active site" evidence="8">
    <location>
        <position position="320"/>
    </location>
</feature>
<comment type="pathway">
    <text evidence="2">Nucleotide-sugar biosynthesis; GDP-alpha-D-mannose biosynthesis; alpha-D-mannose 1-phosphate from D-fructose 6-phosphate: step 1/2.</text>
</comment>
<dbReference type="InterPro" id="IPR014710">
    <property type="entry name" value="RmlC-like_jellyroll"/>
</dbReference>
<dbReference type="Pfam" id="PF20512">
    <property type="entry name" value="PMI_typeI_hel"/>
    <property type="match status" value="1"/>
</dbReference>
<feature type="domain" description="Phosphomannose isomerase type I catalytic" evidence="10">
    <location>
        <begin position="16"/>
        <end position="176"/>
    </location>
</feature>
<dbReference type="InterPro" id="IPR046458">
    <property type="entry name" value="PMI_typeI_hel"/>
</dbReference>
<accession>A0A8T2SFW9</accession>
<feature type="binding site" evidence="9">
    <location>
        <position position="135"/>
    </location>
    <ligand>
        <name>Zn(2+)</name>
        <dbReference type="ChEBI" id="CHEBI:29105"/>
    </ligand>
</feature>
<dbReference type="AlphaFoldDB" id="A0A8T2SFW9"/>
<dbReference type="EMBL" id="CM035425">
    <property type="protein sequence ID" value="KAH7331392.1"/>
    <property type="molecule type" value="Genomic_DNA"/>
</dbReference>
<evidence type="ECO:0000256" key="7">
    <source>
        <dbReference type="ARBA" id="ARBA00023235"/>
    </source>
</evidence>
<evidence type="ECO:0000313" key="13">
    <source>
        <dbReference type="Proteomes" id="UP000825935"/>
    </source>
</evidence>
<feature type="domain" description="Phosphomannose isomerase type I helical insertion" evidence="11">
    <location>
        <begin position="208"/>
        <end position="282"/>
    </location>
</feature>
<gene>
    <name evidence="12" type="ORF">KP509_20G030800</name>
</gene>